<dbReference type="Pfam" id="PF23196">
    <property type="entry name" value="NOMO_6th"/>
    <property type="match status" value="1"/>
</dbReference>
<feature type="domain" description="DUF7062" evidence="5">
    <location>
        <begin position="180"/>
        <end position="277"/>
    </location>
</feature>
<dbReference type="InterPro" id="IPR056190">
    <property type="entry name" value="NOMO_5th"/>
</dbReference>
<accession>A0A8T0DE91</accession>
<name>A0A8T0DE91_9TREM</name>
<proteinExistence type="predicted"/>
<evidence type="ECO:0000313" key="6">
    <source>
        <dbReference type="EMBL" id="KAF8565101.1"/>
    </source>
</evidence>
<evidence type="ECO:0000259" key="2">
    <source>
        <dbReference type="Pfam" id="PF23192"/>
    </source>
</evidence>
<dbReference type="InterPro" id="IPR056191">
    <property type="entry name" value="NOMO_12th"/>
</dbReference>
<evidence type="ECO:0000313" key="7">
    <source>
        <dbReference type="Proteomes" id="UP000699462"/>
    </source>
</evidence>
<keyword evidence="7" id="KW-1185">Reference proteome</keyword>
<feature type="domain" description="NOMO C-terminal transthyretin-like" evidence="2">
    <location>
        <begin position="810"/>
        <end position="905"/>
    </location>
</feature>
<dbReference type="EMBL" id="JTDF01007317">
    <property type="protein sequence ID" value="KAF8565101.1"/>
    <property type="molecule type" value="Genomic_DNA"/>
</dbReference>
<dbReference type="Pfam" id="PF23201">
    <property type="entry name" value="DUF7062"/>
    <property type="match status" value="1"/>
</dbReference>
<dbReference type="InterPro" id="IPR051417">
    <property type="entry name" value="SDr/BOS_complex"/>
</dbReference>
<protein>
    <recommendedName>
        <fullName evidence="8">Nodal modulator 1</fullName>
    </recommendedName>
</protein>
<organism evidence="6 7">
    <name type="scientific">Paragonimus westermani</name>
    <dbReference type="NCBI Taxonomy" id="34504"/>
    <lineage>
        <taxon>Eukaryota</taxon>
        <taxon>Metazoa</taxon>
        <taxon>Spiralia</taxon>
        <taxon>Lophotrochozoa</taxon>
        <taxon>Platyhelminthes</taxon>
        <taxon>Trematoda</taxon>
        <taxon>Digenea</taxon>
        <taxon>Plagiorchiida</taxon>
        <taxon>Troglotremata</taxon>
        <taxon>Troglotrematidae</taxon>
        <taxon>Paragonimus</taxon>
    </lineage>
</organism>
<evidence type="ECO:0008006" key="8">
    <source>
        <dbReference type="Google" id="ProtNLM"/>
    </source>
</evidence>
<dbReference type="Proteomes" id="UP000699462">
    <property type="component" value="Unassembled WGS sequence"/>
</dbReference>
<gene>
    <name evidence="6" type="ORF">P879_08700</name>
</gene>
<evidence type="ECO:0000259" key="4">
    <source>
        <dbReference type="Pfam" id="PF23196"/>
    </source>
</evidence>
<dbReference type="SUPFAM" id="SSF49464">
    <property type="entry name" value="Carboxypeptidase regulatory domain-like"/>
    <property type="match status" value="1"/>
</dbReference>
<evidence type="ECO:0000259" key="3">
    <source>
        <dbReference type="Pfam" id="PF23194"/>
    </source>
</evidence>
<dbReference type="Pfam" id="PF23194">
    <property type="entry name" value="NOMO_5th"/>
    <property type="match status" value="1"/>
</dbReference>
<sequence>MHDGKLEFCAYIPPGDYQLTPEIRSAEQSLQFTPATIDVTLFSGPVFDLMFTRFRAKLVGRVRCLSVSCWGRIDEAPLTARLIESANPQTVRYVSLTPIKNDPLVAHFTLDNLLPGDYFIDLIHRNQQTVRLTPVDGWCWDNRASEYSADYVTLNSTRLLHIRDGDLDWKTEPKLDFTQSGYAVRVQLHSKLHFDRLPRITIRAIGFSKSDNTTSSIEWDLMDYANQVCLPSPSTTYRFTQLNPCLSLSFINTSEIEPQRDCYAQLDQSPLVRLTVTKIPLFVRLAYADSFAPEAQALLTKHSIPIEVSETELDDQRNVNVDGKSEIIFANWSTSATNQPFAVAFFELDPLHSVRFTPRHVTTKGLRWFYTYLVASPSSSLFEAPIQPIEPTPTAVVPLLVPINQKDATPVVPNKETCRNLFYGQTTQFILNLAVVLRGHVEPAVPKVEVDLYRKFWKPDTLQSDSDQPLLPIDVEKQPISLSTEPSIVVTQAPGNNSEPVATTLTNPMGVFLFGPVPLQSIHPAGTADVTLPDPRSEYTVILRKPGYEFIRQDAGLDDSSPSIWIFKATKLSLVEVVVRTKIGSETSTVPLPDVLVSIVGEGHRGNQFTGPDGVANFVGLAPGQYYLRAMMKEHVFTVTKPEAQSAGQASAISITEGDSVRVEISAERVAFSVSGVVTGLGGAPFEHVLVQATWLPHLPDNPNWMTFSDSSNASCQLDSVEDSAAVPQEQASTDSNGEFRIRGLFPSCYYAIAVRSTPPSEVYSQSSVDMESDNKPLIDQAIPPVIHFVMPPRDATGLSFVAIPQMYISSFTVDVESDDEFVSTLHLTVHPLDRPDQIVAKHNFADSELFLLPPSKMSSVVGHDMVVRLTTSLDPAVYTNIAAQQVVLKPTIDHGVHHTFVFRPKLRPSSSSWPRSEL</sequence>
<dbReference type="GO" id="GO:0005789">
    <property type="term" value="C:endoplasmic reticulum membrane"/>
    <property type="evidence" value="ECO:0007669"/>
    <property type="project" value="TreeGrafter"/>
</dbReference>
<evidence type="ECO:0000256" key="1">
    <source>
        <dbReference type="ARBA" id="ARBA00022729"/>
    </source>
</evidence>
<dbReference type="InterPro" id="IPR008969">
    <property type="entry name" value="CarboxyPept-like_regulatory"/>
</dbReference>
<dbReference type="Pfam" id="PF23192">
    <property type="entry name" value="NOMO_12th"/>
    <property type="match status" value="1"/>
</dbReference>
<reference evidence="6 7" key="1">
    <citation type="submission" date="2019-07" db="EMBL/GenBank/DDBJ databases">
        <title>Annotation for the trematode Paragonimus westermani.</title>
        <authorList>
            <person name="Choi Y.-J."/>
        </authorList>
    </citation>
    <scope>NUCLEOTIDE SEQUENCE [LARGE SCALE GENOMIC DNA]</scope>
    <source>
        <strain evidence="6">180907_Pwestermani</strain>
    </source>
</reference>
<dbReference type="PANTHER" id="PTHR23303:SF14">
    <property type="entry name" value="BOS COMPLEX SUBUNIT NOMO1-RELATED"/>
    <property type="match status" value="1"/>
</dbReference>
<dbReference type="PANTHER" id="PTHR23303">
    <property type="entry name" value="CARBOXYPEPTIDASE REGULATORY REGION-CONTAINING"/>
    <property type="match status" value="1"/>
</dbReference>
<dbReference type="InterPro" id="IPR056188">
    <property type="entry name" value="NOMO_6th"/>
</dbReference>
<feature type="domain" description="NOMO fifth transthyretin-like" evidence="3">
    <location>
        <begin position="3"/>
        <end position="51"/>
    </location>
</feature>
<evidence type="ECO:0000259" key="5">
    <source>
        <dbReference type="Pfam" id="PF23201"/>
    </source>
</evidence>
<dbReference type="OrthoDB" id="10263633at2759"/>
<keyword evidence="1" id="KW-0732">Signal</keyword>
<dbReference type="InterPro" id="IPR055490">
    <property type="entry name" value="DUF7062"/>
</dbReference>
<comment type="caution">
    <text evidence="6">The sequence shown here is derived from an EMBL/GenBank/DDBJ whole genome shotgun (WGS) entry which is preliminary data.</text>
</comment>
<dbReference type="AlphaFoldDB" id="A0A8T0DE91"/>
<feature type="domain" description="NOMO sixth transthyretin-like" evidence="4">
    <location>
        <begin position="52"/>
        <end position="179"/>
    </location>
</feature>